<evidence type="ECO:0000313" key="1">
    <source>
        <dbReference type="EMBL" id="VFQ77907.1"/>
    </source>
</evidence>
<accession>A0A484LNS7</accession>
<evidence type="ECO:0000313" key="2">
    <source>
        <dbReference type="Proteomes" id="UP000595140"/>
    </source>
</evidence>
<protein>
    <submittedName>
        <fullName evidence="1">Uncharacterized protein</fullName>
    </submittedName>
</protein>
<dbReference type="EMBL" id="OOIL02001745">
    <property type="protein sequence ID" value="VFQ77907.1"/>
    <property type="molecule type" value="Genomic_DNA"/>
</dbReference>
<sequence>MRLNFHIPGQKFVTFKDKDQVEKVVKENAERLSMFEAWMKANTTYRQGRTLTYAEFPGHFVYDTQEQRWLPRQQRPSLGRLHYVPPAENLYPLLPLHLSHPFAVRRPSPPSSTGRHFITGDLSTCFGSFAWNQLSKFFSNYLDSLVSSNLERRHTQSQELATQIYLLLLWDIIRA</sequence>
<dbReference type="AlphaFoldDB" id="A0A484LNS7"/>
<proteinExistence type="predicted"/>
<gene>
    <name evidence="1" type="ORF">CCAM_LOCUS19683</name>
</gene>
<dbReference type="Proteomes" id="UP000595140">
    <property type="component" value="Unassembled WGS sequence"/>
</dbReference>
<reference evidence="1 2" key="1">
    <citation type="submission" date="2018-04" db="EMBL/GenBank/DDBJ databases">
        <authorList>
            <person name="Vogel A."/>
        </authorList>
    </citation>
    <scope>NUCLEOTIDE SEQUENCE [LARGE SCALE GENOMIC DNA]</scope>
</reference>
<dbReference type="OrthoDB" id="1935456at2759"/>
<keyword evidence="2" id="KW-1185">Reference proteome</keyword>
<name>A0A484LNS7_9ASTE</name>
<organism evidence="1 2">
    <name type="scientific">Cuscuta campestris</name>
    <dbReference type="NCBI Taxonomy" id="132261"/>
    <lineage>
        <taxon>Eukaryota</taxon>
        <taxon>Viridiplantae</taxon>
        <taxon>Streptophyta</taxon>
        <taxon>Embryophyta</taxon>
        <taxon>Tracheophyta</taxon>
        <taxon>Spermatophyta</taxon>
        <taxon>Magnoliopsida</taxon>
        <taxon>eudicotyledons</taxon>
        <taxon>Gunneridae</taxon>
        <taxon>Pentapetalae</taxon>
        <taxon>asterids</taxon>
        <taxon>lamiids</taxon>
        <taxon>Solanales</taxon>
        <taxon>Convolvulaceae</taxon>
        <taxon>Cuscuteae</taxon>
        <taxon>Cuscuta</taxon>
        <taxon>Cuscuta subgen. Grammica</taxon>
        <taxon>Cuscuta sect. Cleistogrammica</taxon>
    </lineage>
</organism>